<keyword evidence="3" id="KW-1185">Reference proteome</keyword>
<proteinExistence type="predicted"/>
<dbReference type="EMBL" id="LAZP02000407">
    <property type="protein sequence ID" value="PFH57457.1"/>
    <property type="molecule type" value="Genomic_DNA"/>
</dbReference>
<dbReference type="OrthoDB" id="4918248at2759"/>
<reference evidence="2 3" key="1">
    <citation type="journal article" date="2015" name="BMC Genomics">
        <title>Gene expression during zombie ant biting behavior reflects the complexity underlying fungal parasitic behavioral manipulation.</title>
        <authorList>
            <person name="de Bekker C."/>
            <person name="Ohm R.A."/>
            <person name="Loreto R.G."/>
            <person name="Sebastian A."/>
            <person name="Albert I."/>
            <person name="Merrow M."/>
            <person name="Brachmann A."/>
            <person name="Hughes D.P."/>
        </authorList>
    </citation>
    <scope>NUCLEOTIDE SEQUENCE [LARGE SCALE GENOMIC DNA]</scope>
    <source>
        <strain evidence="2 3">SC16a</strain>
    </source>
</reference>
<organism evidence="2 3">
    <name type="scientific">Ophiocordyceps unilateralis</name>
    <name type="common">Zombie-ant fungus</name>
    <name type="synonym">Torrubia unilateralis</name>
    <dbReference type="NCBI Taxonomy" id="268505"/>
    <lineage>
        <taxon>Eukaryota</taxon>
        <taxon>Fungi</taxon>
        <taxon>Dikarya</taxon>
        <taxon>Ascomycota</taxon>
        <taxon>Pezizomycotina</taxon>
        <taxon>Sordariomycetes</taxon>
        <taxon>Hypocreomycetidae</taxon>
        <taxon>Hypocreales</taxon>
        <taxon>Ophiocordycipitaceae</taxon>
        <taxon>Ophiocordyceps</taxon>
    </lineage>
</organism>
<name>A0A2A9P958_OPHUN</name>
<feature type="region of interest" description="Disordered" evidence="1">
    <location>
        <begin position="130"/>
        <end position="150"/>
    </location>
</feature>
<accession>A0A2A9P958</accession>
<dbReference type="AlphaFoldDB" id="A0A2A9P958"/>
<reference evidence="2 3" key="2">
    <citation type="journal article" date="2017" name="Sci. Rep.">
        <title>Ant-infecting Ophiocordyceps genomes reveal a high diversity of potential behavioral manipulation genes and a possible major role for enterotoxins.</title>
        <authorList>
            <person name="de Bekker C."/>
            <person name="Ohm R.A."/>
            <person name="Evans H.C."/>
            <person name="Brachmann A."/>
            <person name="Hughes D.P."/>
        </authorList>
    </citation>
    <scope>NUCLEOTIDE SEQUENCE [LARGE SCALE GENOMIC DNA]</scope>
    <source>
        <strain evidence="2 3">SC16a</strain>
    </source>
</reference>
<evidence type="ECO:0000256" key="1">
    <source>
        <dbReference type="SAM" id="MobiDB-lite"/>
    </source>
</evidence>
<protein>
    <submittedName>
        <fullName evidence="2">Uncharacterized protein</fullName>
    </submittedName>
</protein>
<feature type="compositionally biased region" description="Low complexity" evidence="1">
    <location>
        <begin position="136"/>
        <end position="150"/>
    </location>
</feature>
<evidence type="ECO:0000313" key="3">
    <source>
        <dbReference type="Proteomes" id="UP000037136"/>
    </source>
</evidence>
<gene>
    <name evidence="2" type="ORF">XA68_15046</name>
</gene>
<comment type="caution">
    <text evidence="2">The sequence shown here is derived from an EMBL/GenBank/DDBJ whole genome shotgun (WGS) entry which is preliminary data.</text>
</comment>
<dbReference type="Proteomes" id="UP000037136">
    <property type="component" value="Unassembled WGS sequence"/>
</dbReference>
<evidence type="ECO:0000313" key="2">
    <source>
        <dbReference type="EMBL" id="PFH57457.1"/>
    </source>
</evidence>
<sequence length="209" mass="23403">MCHQLHRFSCGHVTKQRTKCRHTINRSLLHTILRLFRPSQRCDRLIKPLRYKERPCPACAVRSNDNSNSNRSLSRLPTTSARICCAALGQPDQRASWRANHRIRRSATSVTTLPPFARDLSAAVLVAGNSTTASKPPSTILPSRRSSTSSVIKSSPSRWALDYLIKARRRNSEDSDRSWVSPTARRIENGELAVAAPYQGNQSASSLWI</sequence>